<name>W6NHL4_HAECO</name>
<reference evidence="1" key="1">
    <citation type="submission" date="2013-03" db="EMBL/GenBank/DDBJ databases">
        <authorList>
            <person name="Aslett M."/>
        </authorList>
    </citation>
    <scope>NUCLEOTIDE SEQUENCE [LARGE SCALE GENOMIC DNA]</scope>
    <source>
        <strain evidence="1">ISE/inbred ISE</strain>
    </source>
</reference>
<dbReference type="AlphaFoldDB" id="W6NHL4"/>
<accession>W6NHL4</accession>
<proteinExistence type="predicted"/>
<evidence type="ECO:0000313" key="1">
    <source>
        <dbReference type="EMBL" id="CDL96275.1"/>
    </source>
</evidence>
<protein>
    <submittedName>
        <fullName evidence="1">C16orf24 homolog</fullName>
    </submittedName>
</protein>
<reference evidence="1" key="2">
    <citation type="submission" date="2013-05" db="EMBL/GenBank/DDBJ databases">
        <title>The genome and transcriptome of Haemonchus contortus: a key model parasite for drug and vaccine discovery.</title>
        <authorList>
            <person name="Laing R."/>
            <person name="Kikuchi T."/>
            <person name="Martinelli A."/>
            <person name="Tsai I.J."/>
            <person name="Beech R.N."/>
            <person name="Redman E."/>
            <person name="Holroyd N."/>
            <person name="Bartley D.J."/>
            <person name="Beasley H."/>
            <person name="Britton C."/>
            <person name="Curran D."/>
            <person name="Devaney E."/>
            <person name="Gilabert A."/>
            <person name="Jackson F."/>
            <person name="Hunt M."/>
            <person name="Johnston S."/>
            <person name="Kryukov I."/>
            <person name="Li K."/>
            <person name="Morrison A.A."/>
            <person name="Reid A.J."/>
            <person name="Sargison N."/>
            <person name="Saunders G."/>
            <person name="Wasmuth J.D."/>
            <person name="Wolstenholme A."/>
            <person name="Berriman M."/>
            <person name="Gilleard J.S."/>
            <person name="Cotton J.A."/>
        </authorList>
    </citation>
    <scope>NUCLEOTIDE SEQUENCE [LARGE SCALE GENOMIC DNA]</scope>
    <source>
        <strain evidence="1">ISE/inbred ISE</strain>
    </source>
</reference>
<sequence length="71" mass="8029">MDIFKTELEPFNTAVIFGAENLMTDMVPKLSEMRSGTSLLACRFPLPECDHFQSIAQIGEGIDAVYVYRRN</sequence>
<organism evidence="1">
    <name type="scientific">Haemonchus contortus</name>
    <name type="common">Barber pole worm</name>
    <dbReference type="NCBI Taxonomy" id="6289"/>
    <lineage>
        <taxon>Eukaryota</taxon>
        <taxon>Metazoa</taxon>
        <taxon>Ecdysozoa</taxon>
        <taxon>Nematoda</taxon>
        <taxon>Chromadorea</taxon>
        <taxon>Rhabditida</taxon>
        <taxon>Rhabditina</taxon>
        <taxon>Rhabditomorpha</taxon>
        <taxon>Strongyloidea</taxon>
        <taxon>Trichostrongylidae</taxon>
        <taxon>Haemonchus</taxon>
    </lineage>
</organism>
<gene>
    <name evidence="1" type="ORF">HCOI_01753700</name>
</gene>
<dbReference type="EMBL" id="CAVP010060098">
    <property type="protein sequence ID" value="CDL96275.1"/>
    <property type="molecule type" value="Genomic_DNA"/>
</dbReference>
<comment type="caution">
    <text evidence="1">The sequence shown here is derived from an EMBL/GenBank/DDBJ whole genome shotgun (WGS) entry which is preliminary data.</text>
</comment>